<evidence type="ECO:0000313" key="2">
    <source>
        <dbReference type="EMBL" id="KAI6647772.1"/>
    </source>
</evidence>
<dbReference type="PANTHER" id="PTHR45786:SF74">
    <property type="entry name" value="ATP-DEPENDENT DNA HELICASE"/>
    <property type="match status" value="1"/>
</dbReference>
<dbReference type="EMBL" id="JAKMXF010000337">
    <property type="protein sequence ID" value="KAI6647772.1"/>
    <property type="molecule type" value="Genomic_DNA"/>
</dbReference>
<reference evidence="2 3" key="1">
    <citation type="journal article" date="2023" name="BMC Biol.">
        <title>The compact genome of the sponge Oopsacas minuta (Hexactinellida) is lacking key metazoan core genes.</title>
        <authorList>
            <person name="Santini S."/>
            <person name="Schenkelaars Q."/>
            <person name="Jourda C."/>
            <person name="Duchesne M."/>
            <person name="Belahbib H."/>
            <person name="Rocher C."/>
            <person name="Selva M."/>
            <person name="Riesgo A."/>
            <person name="Vervoort M."/>
            <person name="Leys S.P."/>
            <person name="Kodjabachian L."/>
            <person name="Le Bivic A."/>
            <person name="Borchiellini C."/>
            <person name="Claverie J.M."/>
            <person name="Renard E."/>
        </authorList>
    </citation>
    <scope>NUCLEOTIDE SEQUENCE [LARGE SCALE GENOMIC DNA]</scope>
    <source>
        <strain evidence="2">SPO-2</strain>
    </source>
</reference>
<accession>A0AAV7JG30</accession>
<organism evidence="2 3">
    <name type="scientific">Oopsacas minuta</name>
    <dbReference type="NCBI Taxonomy" id="111878"/>
    <lineage>
        <taxon>Eukaryota</taxon>
        <taxon>Metazoa</taxon>
        <taxon>Porifera</taxon>
        <taxon>Hexactinellida</taxon>
        <taxon>Hexasterophora</taxon>
        <taxon>Lyssacinosida</taxon>
        <taxon>Leucopsacidae</taxon>
        <taxon>Oopsacas</taxon>
    </lineage>
</organism>
<protein>
    <recommendedName>
        <fullName evidence="1">Helitron helicase-like domain-containing protein</fullName>
    </recommendedName>
</protein>
<evidence type="ECO:0000313" key="3">
    <source>
        <dbReference type="Proteomes" id="UP001165289"/>
    </source>
</evidence>
<gene>
    <name evidence="2" type="ORF">LOD99_8487</name>
</gene>
<evidence type="ECO:0000259" key="1">
    <source>
        <dbReference type="Pfam" id="PF14214"/>
    </source>
</evidence>
<proteinExistence type="predicted"/>
<name>A0AAV7JG30_9METZ</name>
<comment type="caution">
    <text evidence="2">The sequence shown here is derived from an EMBL/GenBank/DDBJ whole genome shotgun (WGS) entry which is preliminary data.</text>
</comment>
<feature type="domain" description="Helitron helicase-like" evidence="1">
    <location>
        <begin position="3"/>
        <end position="183"/>
    </location>
</feature>
<dbReference type="AlphaFoldDB" id="A0AAV7JG30"/>
<dbReference type="Proteomes" id="UP001165289">
    <property type="component" value="Unassembled WGS sequence"/>
</dbReference>
<dbReference type="InterPro" id="IPR025476">
    <property type="entry name" value="Helitron_helicase-like"/>
</dbReference>
<dbReference type="PANTHER" id="PTHR45786">
    <property type="entry name" value="DNA BINDING PROTEIN-LIKE"/>
    <property type="match status" value="1"/>
</dbReference>
<dbReference type="Pfam" id="PF14214">
    <property type="entry name" value="Helitron_like_N"/>
    <property type="match status" value="1"/>
</dbReference>
<sequence>MDFYAYRFILRDDNFNLIHRRRTLFNQIVVDMYAKVETERLLFIRLHQKKLRVDDYIHLRDAVVTDGNPHDFGKLVILPSSFTGSPRYMHEGTQDAMTYVRNYGRPDLSIAFTCNPLWPEITESLMMGQKPHNRHDIVARVFKQKLLKYMDLLTKGVAFRKTMCHMYSIEWQKRGLPHSHILIWLREKIRPHNHRSMHQCRIS</sequence>
<keyword evidence="3" id="KW-1185">Reference proteome</keyword>